<evidence type="ECO:0000256" key="7">
    <source>
        <dbReference type="HAMAP-Rule" id="MF_01302"/>
    </source>
</evidence>
<proteinExistence type="inferred from homology"/>
<dbReference type="GO" id="GO:1990904">
    <property type="term" value="C:ribonucleoprotein complex"/>
    <property type="evidence" value="ECO:0007669"/>
    <property type="project" value="UniProtKB-KW"/>
</dbReference>
<keyword evidence="5 7" id="KW-0687">Ribonucleoprotein</keyword>
<dbReference type="GO" id="GO:0005737">
    <property type="term" value="C:cytoplasm"/>
    <property type="evidence" value="ECO:0007669"/>
    <property type="project" value="UniProtKB-ARBA"/>
</dbReference>
<evidence type="ECO:0000256" key="6">
    <source>
        <dbReference type="ARBA" id="ARBA00035258"/>
    </source>
</evidence>
<dbReference type="EMBL" id="KT007030">
    <property type="protein sequence ID" value="AKQ04157.1"/>
    <property type="molecule type" value="Genomic_DNA"/>
</dbReference>
<dbReference type="FunFam" id="3.30.1370.30:FF:000002">
    <property type="entry name" value="30S ribosomal protein S8"/>
    <property type="match status" value="1"/>
</dbReference>
<dbReference type="HAMAP" id="MF_01302_B">
    <property type="entry name" value="Ribosomal_uS8_B"/>
    <property type="match status" value="1"/>
</dbReference>
<evidence type="ECO:0000256" key="2">
    <source>
        <dbReference type="ARBA" id="ARBA00022730"/>
    </source>
</evidence>
<dbReference type="PANTHER" id="PTHR11758">
    <property type="entry name" value="40S RIBOSOMAL PROTEIN S15A"/>
    <property type="match status" value="1"/>
</dbReference>
<dbReference type="InterPro" id="IPR035987">
    <property type="entry name" value="Ribosomal_uS8_sf"/>
</dbReference>
<dbReference type="AlphaFoldDB" id="A0A0H4TCB4"/>
<dbReference type="NCBIfam" id="NF001109">
    <property type="entry name" value="PRK00136.1"/>
    <property type="match status" value="1"/>
</dbReference>
<evidence type="ECO:0000256" key="5">
    <source>
        <dbReference type="ARBA" id="ARBA00023274"/>
    </source>
</evidence>
<keyword evidence="4 7" id="KW-0689">Ribosomal protein</keyword>
<gene>
    <name evidence="7 8" type="primary">rpsH</name>
</gene>
<evidence type="ECO:0000313" key="8">
    <source>
        <dbReference type="EMBL" id="AKQ04157.1"/>
    </source>
</evidence>
<dbReference type="GO" id="GO:0005840">
    <property type="term" value="C:ribosome"/>
    <property type="evidence" value="ECO:0007669"/>
    <property type="project" value="UniProtKB-KW"/>
</dbReference>
<comment type="subunit">
    <text evidence="7">Part of the 30S ribosomal subunit. Contacts proteins S5 and S12.</text>
</comment>
<keyword evidence="3 7" id="KW-0694">RNA-binding</keyword>
<comment type="function">
    <text evidence="7">One of the primary rRNA binding proteins, it binds directly to 16S rRNA central domain where it helps coordinate assembly of the platform of the 30S subunit.</text>
</comment>
<keyword evidence="2 7" id="KW-0699">rRNA-binding</keyword>
<evidence type="ECO:0000256" key="3">
    <source>
        <dbReference type="ARBA" id="ARBA00022884"/>
    </source>
</evidence>
<name>A0A0H4TCB4_9BACT</name>
<reference evidence="8" key="1">
    <citation type="journal article" date="2015" name="ISME J.">
        <title>Aquifer environment selects for microbial species cohorts in sediment and groundwater.</title>
        <authorList>
            <person name="Hug L.A."/>
            <person name="Thomas B.C."/>
            <person name="Brown C.T."/>
            <person name="Frischkorn K.R."/>
            <person name="Williams K.H."/>
            <person name="Tringe S.G."/>
            <person name="Banfield J.F."/>
        </authorList>
    </citation>
    <scope>NUCLEOTIDE SEQUENCE</scope>
</reference>
<evidence type="ECO:0000256" key="1">
    <source>
        <dbReference type="ARBA" id="ARBA00006471"/>
    </source>
</evidence>
<dbReference type="GO" id="GO:0019843">
    <property type="term" value="F:rRNA binding"/>
    <property type="evidence" value="ECO:0007669"/>
    <property type="project" value="UniProtKB-UniRule"/>
</dbReference>
<protein>
    <recommendedName>
        <fullName evidence="6 7">Small ribosomal subunit protein uS8</fullName>
    </recommendedName>
</protein>
<evidence type="ECO:0000256" key="4">
    <source>
        <dbReference type="ARBA" id="ARBA00022980"/>
    </source>
</evidence>
<dbReference type="GO" id="GO:0006412">
    <property type="term" value="P:translation"/>
    <property type="evidence" value="ECO:0007669"/>
    <property type="project" value="UniProtKB-UniRule"/>
</dbReference>
<organism evidence="8">
    <name type="scientific">uncultured bacterium Rifle_16ft_4_minimus_4226</name>
    <dbReference type="NCBI Taxonomy" id="1665160"/>
    <lineage>
        <taxon>Bacteria</taxon>
        <taxon>environmental samples</taxon>
    </lineage>
</organism>
<dbReference type="Gene3D" id="3.30.1490.10">
    <property type="match status" value="1"/>
</dbReference>
<dbReference type="GO" id="GO:0003735">
    <property type="term" value="F:structural constituent of ribosome"/>
    <property type="evidence" value="ECO:0007669"/>
    <property type="project" value="InterPro"/>
</dbReference>
<sequence length="131" mass="14745">MMTDPIADMLTRLRNALRAKHEEVEIPSSKMKTEIAAILKEEGYIKNYHLIEDKKQGILKVSLKYEEKGGSVIQGLRRISKPGRRIYVRAKNIPKVVNGLGIVILTTPKGILTDRACRELGVGGEVLCYIW</sequence>
<comment type="similarity">
    <text evidence="1 7">Belongs to the universal ribosomal protein uS8 family.</text>
</comment>
<dbReference type="Pfam" id="PF00410">
    <property type="entry name" value="Ribosomal_S8"/>
    <property type="match status" value="1"/>
</dbReference>
<dbReference type="SUPFAM" id="SSF56047">
    <property type="entry name" value="Ribosomal protein S8"/>
    <property type="match status" value="1"/>
</dbReference>
<accession>A0A0H4TCB4</accession>
<dbReference type="FunFam" id="3.30.1490.10:FF:000001">
    <property type="entry name" value="30S ribosomal protein S8"/>
    <property type="match status" value="1"/>
</dbReference>
<dbReference type="InterPro" id="IPR000630">
    <property type="entry name" value="Ribosomal_uS8"/>
</dbReference>
<dbReference type="Gene3D" id="3.30.1370.30">
    <property type="match status" value="1"/>
</dbReference>